<keyword evidence="2" id="KW-1185">Reference proteome</keyword>
<protein>
    <submittedName>
        <fullName evidence="1">Uncharacterized protein</fullName>
    </submittedName>
</protein>
<reference evidence="1 2" key="1">
    <citation type="journal article" date="2021" name="Hortic Res">
        <title>High-quality reference genome and annotation aids understanding of berry development for evergreen blueberry (Vaccinium darrowii).</title>
        <authorList>
            <person name="Yu J."/>
            <person name="Hulse-Kemp A.M."/>
            <person name="Babiker E."/>
            <person name="Staton M."/>
        </authorList>
    </citation>
    <scope>NUCLEOTIDE SEQUENCE [LARGE SCALE GENOMIC DNA]</scope>
    <source>
        <strain evidence="2">cv. NJ 8807/NJ 8810</strain>
        <tissue evidence="1">Young leaf</tissue>
    </source>
</reference>
<dbReference type="EMBL" id="CM037160">
    <property type="protein sequence ID" value="KAH7840750.1"/>
    <property type="molecule type" value="Genomic_DNA"/>
</dbReference>
<dbReference type="Proteomes" id="UP000828048">
    <property type="component" value="Chromosome 10"/>
</dbReference>
<evidence type="ECO:0000313" key="2">
    <source>
        <dbReference type="Proteomes" id="UP000828048"/>
    </source>
</evidence>
<evidence type="ECO:0000313" key="1">
    <source>
        <dbReference type="EMBL" id="KAH7840750.1"/>
    </source>
</evidence>
<sequence>MGTEREGIPEGSFELDPASLATVSDDRGDVKGKLKIPEGVNKDKKQNPMNYSQCPTQEGTTEDLPRAKYKMHADLMPSKGRTPSSQEEFRNFKGEKSEGKFETGQIWALYDNEGMPKIYAQLKKVVSSPFRLHVDVLESCTVSKVRAHAVCCGTFKLQDGKSMLFSPVNFSHMLAADQLGKYEIVQVLEDDEQCIKITHLARRKGFKSVFGAPRSLRSSTGVMEIPRFELARFSHQIPAFKLTVEKDGRLTDCWELDPVAIPVGLQYSMRNFAFVAVTTAFPGILDDKDGLRAKRKFGI</sequence>
<accession>A0ACB7XIY5</accession>
<organism evidence="1 2">
    <name type="scientific">Vaccinium darrowii</name>
    <dbReference type="NCBI Taxonomy" id="229202"/>
    <lineage>
        <taxon>Eukaryota</taxon>
        <taxon>Viridiplantae</taxon>
        <taxon>Streptophyta</taxon>
        <taxon>Embryophyta</taxon>
        <taxon>Tracheophyta</taxon>
        <taxon>Spermatophyta</taxon>
        <taxon>Magnoliopsida</taxon>
        <taxon>eudicotyledons</taxon>
        <taxon>Gunneridae</taxon>
        <taxon>Pentapetalae</taxon>
        <taxon>asterids</taxon>
        <taxon>Ericales</taxon>
        <taxon>Ericaceae</taxon>
        <taxon>Vaccinioideae</taxon>
        <taxon>Vaccinieae</taxon>
        <taxon>Vaccinium</taxon>
    </lineage>
</organism>
<comment type="caution">
    <text evidence="1">The sequence shown here is derived from an EMBL/GenBank/DDBJ whole genome shotgun (WGS) entry which is preliminary data.</text>
</comment>
<gene>
    <name evidence="1" type="ORF">Vadar_021086</name>
</gene>
<name>A0ACB7XIY5_9ERIC</name>
<proteinExistence type="predicted"/>